<keyword evidence="6" id="KW-1185">Reference proteome</keyword>
<comment type="caution">
    <text evidence="5">The sequence shown here is derived from an EMBL/GenBank/DDBJ whole genome shotgun (WGS) entry which is preliminary data.</text>
</comment>
<dbReference type="AlphaFoldDB" id="A0A848GY09"/>
<protein>
    <submittedName>
        <fullName evidence="5">Winged helix-turn-helix transcriptional regulator</fullName>
    </submittedName>
</protein>
<dbReference type="GO" id="GO:0006950">
    <property type="term" value="P:response to stress"/>
    <property type="evidence" value="ECO:0007669"/>
    <property type="project" value="TreeGrafter"/>
</dbReference>
<dbReference type="InterPro" id="IPR036390">
    <property type="entry name" value="WH_DNA-bd_sf"/>
</dbReference>
<dbReference type="GO" id="GO:0003700">
    <property type="term" value="F:DNA-binding transcription factor activity"/>
    <property type="evidence" value="ECO:0007669"/>
    <property type="project" value="InterPro"/>
</dbReference>
<gene>
    <name evidence="5" type="ORF">HHL11_05695</name>
</gene>
<dbReference type="EMBL" id="JABBFX010000001">
    <property type="protein sequence ID" value="NML43234.1"/>
    <property type="molecule type" value="Genomic_DNA"/>
</dbReference>
<dbReference type="SUPFAM" id="SSF46785">
    <property type="entry name" value="Winged helix' DNA-binding domain"/>
    <property type="match status" value="1"/>
</dbReference>
<evidence type="ECO:0000256" key="2">
    <source>
        <dbReference type="ARBA" id="ARBA00023125"/>
    </source>
</evidence>
<accession>A0A848GY09</accession>
<evidence type="ECO:0000256" key="1">
    <source>
        <dbReference type="ARBA" id="ARBA00023015"/>
    </source>
</evidence>
<proteinExistence type="predicted"/>
<dbReference type="InterPro" id="IPR023187">
    <property type="entry name" value="Tscrpt_reg_MarR-type_CS"/>
</dbReference>
<keyword evidence="1" id="KW-0805">Transcription regulation</keyword>
<dbReference type="InterPro" id="IPR036388">
    <property type="entry name" value="WH-like_DNA-bd_sf"/>
</dbReference>
<dbReference type="GO" id="GO:0003677">
    <property type="term" value="F:DNA binding"/>
    <property type="evidence" value="ECO:0007669"/>
    <property type="project" value="UniProtKB-KW"/>
</dbReference>
<dbReference type="PRINTS" id="PR00598">
    <property type="entry name" value="HTHMARR"/>
</dbReference>
<keyword evidence="3" id="KW-0804">Transcription</keyword>
<organism evidence="5 6">
    <name type="scientific">Ramlibacter agri</name>
    <dbReference type="NCBI Taxonomy" id="2728837"/>
    <lineage>
        <taxon>Bacteria</taxon>
        <taxon>Pseudomonadati</taxon>
        <taxon>Pseudomonadota</taxon>
        <taxon>Betaproteobacteria</taxon>
        <taxon>Burkholderiales</taxon>
        <taxon>Comamonadaceae</taxon>
        <taxon>Ramlibacter</taxon>
    </lineage>
</organism>
<dbReference type="Pfam" id="PF01047">
    <property type="entry name" value="MarR"/>
    <property type="match status" value="1"/>
</dbReference>
<dbReference type="SMART" id="SM00347">
    <property type="entry name" value="HTH_MARR"/>
    <property type="match status" value="1"/>
</dbReference>
<evidence type="ECO:0000259" key="4">
    <source>
        <dbReference type="PROSITE" id="PS50995"/>
    </source>
</evidence>
<dbReference type="Gene3D" id="1.10.10.10">
    <property type="entry name" value="Winged helix-like DNA-binding domain superfamily/Winged helix DNA-binding domain"/>
    <property type="match status" value="1"/>
</dbReference>
<dbReference type="PANTHER" id="PTHR33164">
    <property type="entry name" value="TRANSCRIPTIONAL REGULATOR, MARR FAMILY"/>
    <property type="match status" value="1"/>
</dbReference>
<sequence>MAEAGLSPADVCHCFAVRQAARWISQLYDQHLAEAGLRSTQYAILGHLERNGPAGIAQLAEALVMDRTTMTRNVTPLECDGLVAIVQAEADRRRKEVRLTPRGRARLAQARPLWRRAQADFERHFGAGEAAAMRAMLRAVPHGR</sequence>
<dbReference type="PANTHER" id="PTHR33164:SF105">
    <property type="entry name" value="TRANSCRIPTIONAL REPRESSOR PROTEIN-RELATED"/>
    <property type="match status" value="1"/>
</dbReference>
<dbReference type="PROSITE" id="PS50995">
    <property type="entry name" value="HTH_MARR_2"/>
    <property type="match status" value="1"/>
</dbReference>
<dbReference type="InterPro" id="IPR000835">
    <property type="entry name" value="HTH_MarR-typ"/>
</dbReference>
<dbReference type="Proteomes" id="UP000541185">
    <property type="component" value="Unassembled WGS sequence"/>
</dbReference>
<dbReference type="RefSeq" id="WP_169417454.1">
    <property type="nucleotide sequence ID" value="NZ_JABBFX010000001.1"/>
</dbReference>
<evidence type="ECO:0000313" key="6">
    <source>
        <dbReference type="Proteomes" id="UP000541185"/>
    </source>
</evidence>
<dbReference type="InterPro" id="IPR039422">
    <property type="entry name" value="MarR/SlyA-like"/>
</dbReference>
<keyword evidence="2" id="KW-0238">DNA-binding</keyword>
<feature type="domain" description="HTH marR-type" evidence="4">
    <location>
        <begin position="1"/>
        <end position="142"/>
    </location>
</feature>
<name>A0A848GY09_9BURK</name>
<evidence type="ECO:0000313" key="5">
    <source>
        <dbReference type="EMBL" id="NML43234.1"/>
    </source>
</evidence>
<reference evidence="5 6" key="1">
    <citation type="submission" date="2020-04" db="EMBL/GenBank/DDBJ databases">
        <title>Ramlibacter sp. G-1-2-2 isolated from soil.</title>
        <authorList>
            <person name="Dahal R.H."/>
        </authorList>
    </citation>
    <scope>NUCLEOTIDE SEQUENCE [LARGE SCALE GENOMIC DNA]</scope>
    <source>
        <strain evidence="5 6">G-1-2-2</strain>
    </source>
</reference>
<evidence type="ECO:0000256" key="3">
    <source>
        <dbReference type="ARBA" id="ARBA00023163"/>
    </source>
</evidence>
<dbReference type="PROSITE" id="PS01117">
    <property type="entry name" value="HTH_MARR_1"/>
    <property type="match status" value="1"/>
</dbReference>